<dbReference type="AlphaFoldDB" id="A0ABD6EDF2"/>
<sequence>MDHSRSVYEKFAGVFREGGNDAGEGGKRSSTRISRSNLMASETWSKLVISTFVPIVTYVFLAFHLASHSFTLRVSCACSI</sequence>
<comment type="caution">
    <text evidence="2">The sequence shown here is derived from an EMBL/GenBank/DDBJ whole genome shotgun (WGS) entry which is preliminary data.</text>
</comment>
<dbReference type="Proteomes" id="UP001608902">
    <property type="component" value="Unassembled WGS sequence"/>
</dbReference>
<proteinExistence type="predicted"/>
<evidence type="ECO:0000313" key="2">
    <source>
        <dbReference type="EMBL" id="MFH4978038.1"/>
    </source>
</evidence>
<evidence type="ECO:0000256" key="1">
    <source>
        <dbReference type="SAM" id="Phobius"/>
    </source>
</evidence>
<name>A0ABD6EDF2_9BILA</name>
<reference evidence="2 3" key="1">
    <citation type="submission" date="2024-08" db="EMBL/GenBank/DDBJ databases">
        <title>Gnathostoma spinigerum genome.</title>
        <authorList>
            <person name="Gonzalez-Bertolin B."/>
            <person name="Monzon S."/>
            <person name="Zaballos A."/>
            <person name="Jimenez P."/>
            <person name="Dekumyoy P."/>
            <person name="Varona S."/>
            <person name="Cuesta I."/>
            <person name="Sumanam S."/>
            <person name="Adisakwattana P."/>
            <person name="Gasser R.B."/>
            <person name="Hernandez-Gonzalez A."/>
            <person name="Young N.D."/>
            <person name="Perteguer M.J."/>
        </authorList>
    </citation>
    <scope>NUCLEOTIDE SEQUENCE [LARGE SCALE GENOMIC DNA]</scope>
    <source>
        <strain evidence="2">AL3</strain>
        <tissue evidence="2">Liver</tissue>
    </source>
</reference>
<dbReference type="EMBL" id="JBGFUD010002806">
    <property type="protein sequence ID" value="MFH4978038.1"/>
    <property type="molecule type" value="Genomic_DNA"/>
</dbReference>
<gene>
    <name evidence="2" type="ORF">AB6A40_004747</name>
</gene>
<organism evidence="2 3">
    <name type="scientific">Gnathostoma spinigerum</name>
    <dbReference type="NCBI Taxonomy" id="75299"/>
    <lineage>
        <taxon>Eukaryota</taxon>
        <taxon>Metazoa</taxon>
        <taxon>Ecdysozoa</taxon>
        <taxon>Nematoda</taxon>
        <taxon>Chromadorea</taxon>
        <taxon>Rhabditida</taxon>
        <taxon>Spirurina</taxon>
        <taxon>Gnathostomatomorpha</taxon>
        <taxon>Gnathostomatoidea</taxon>
        <taxon>Gnathostomatidae</taxon>
        <taxon>Gnathostoma</taxon>
    </lineage>
</organism>
<keyword evidence="1" id="KW-1133">Transmembrane helix</keyword>
<evidence type="ECO:0000313" key="3">
    <source>
        <dbReference type="Proteomes" id="UP001608902"/>
    </source>
</evidence>
<keyword evidence="1" id="KW-0812">Transmembrane</keyword>
<protein>
    <submittedName>
        <fullName evidence="2">Uncharacterized protein</fullName>
    </submittedName>
</protein>
<keyword evidence="1" id="KW-0472">Membrane</keyword>
<keyword evidence="3" id="KW-1185">Reference proteome</keyword>
<accession>A0ABD6EDF2</accession>
<feature type="transmembrane region" description="Helical" evidence="1">
    <location>
        <begin position="47"/>
        <end position="66"/>
    </location>
</feature>